<organism evidence="2 3">
    <name type="scientific">Nitratireductor arenosus</name>
    <dbReference type="NCBI Taxonomy" id="2682096"/>
    <lineage>
        <taxon>Bacteria</taxon>
        <taxon>Pseudomonadati</taxon>
        <taxon>Pseudomonadota</taxon>
        <taxon>Alphaproteobacteria</taxon>
        <taxon>Hyphomicrobiales</taxon>
        <taxon>Phyllobacteriaceae</taxon>
        <taxon>Nitratireductor</taxon>
    </lineage>
</organism>
<comment type="caution">
    <text evidence="2">The sequence shown here is derived from an EMBL/GenBank/DDBJ whole genome shotgun (WGS) entry which is preliminary data.</text>
</comment>
<accession>A0A844QQR9</accession>
<evidence type="ECO:0000256" key="1">
    <source>
        <dbReference type="SAM" id="Phobius"/>
    </source>
</evidence>
<dbReference type="RefSeq" id="WP_156715609.1">
    <property type="nucleotide sequence ID" value="NZ_WPHG01000008.1"/>
</dbReference>
<feature type="transmembrane region" description="Helical" evidence="1">
    <location>
        <begin position="42"/>
        <end position="61"/>
    </location>
</feature>
<dbReference type="EMBL" id="WPHG01000008">
    <property type="protein sequence ID" value="MVA99919.1"/>
    <property type="molecule type" value="Genomic_DNA"/>
</dbReference>
<name>A0A844QQR9_9HYPH</name>
<proteinExistence type="predicted"/>
<keyword evidence="1" id="KW-0472">Membrane</keyword>
<protein>
    <submittedName>
        <fullName evidence="2">Uncharacterized protein</fullName>
    </submittedName>
</protein>
<keyword evidence="1" id="KW-1133">Transmembrane helix</keyword>
<keyword evidence="3" id="KW-1185">Reference proteome</keyword>
<reference evidence="2 3" key="1">
    <citation type="submission" date="2019-12" db="EMBL/GenBank/DDBJ databases">
        <title>Nitratireductor arenosus sp. nov., Isolated from sea sand, Jeju island, South Korea.</title>
        <authorList>
            <person name="Kim W."/>
        </authorList>
    </citation>
    <scope>NUCLEOTIDE SEQUENCE [LARGE SCALE GENOMIC DNA]</scope>
    <source>
        <strain evidence="2 3">CAU 1489</strain>
    </source>
</reference>
<dbReference type="AlphaFoldDB" id="A0A844QQR9"/>
<evidence type="ECO:0000313" key="2">
    <source>
        <dbReference type="EMBL" id="MVA99919.1"/>
    </source>
</evidence>
<keyword evidence="1" id="KW-0812">Transmembrane</keyword>
<sequence>MNNPVARIPAVLAAAARFAVLAAALCVPLLAMPAKGGNDAILVGGDISATSGAGLVIVVGLRRAR</sequence>
<gene>
    <name evidence="2" type="ORF">GN330_21945</name>
</gene>
<evidence type="ECO:0000313" key="3">
    <source>
        <dbReference type="Proteomes" id="UP000463224"/>
    </source>
</evidence>
<dbReference type="Proteomes" id="UP000463224">
    <property type="component" value="Unassembled WGS sequence"/>
</dbReference>